<dbReference type="RefSeq" id="WP_343799392.1">
    <property type="nucleotide sequence ID" value="NZ_BAAAGF010000005.1"/>
</dbReference>
<evidence type="ECO:0000313" key="3">
    <source>
        <dbReference type="Proteomes" id="UP001500736"/>
    </source>
</evidence>
<feature type="signal peptide" evidence="1">
    <location>
        <begin position="1"/>
        <end position="20"/>
    </location>
</feature>
<organism evidence="2 3">
    <name type="scientific">Gaetbulibacter jejuensis</name>
    <dbReference type="NCBI Taxonomy" id="584607"/>
    <lineage>
        <taxon>Bacteria</taxon>
        <taxon>Pseudomonadati</taxon>
        <taxon>Bacteroidota</taxon>
        <taxon>Flavobacteriia</taxon>
        <taxon>Flavobacteriales</taxon>
        <taxon>Flavobacteriaceae</taxon>
        <taxon>Gaetbulibacter</taxon>
    </lineage>
</organism>
<evidence type="ECO:0000313" key="2">
    <source>
        <dbReference type="EMBL" id="GAA0749300.1"/>
    </source>
</evidence>
<dbReference type="EMBL" id="BAAAGF010000005">
    <property type="protein sequence ID" value="GAA0749300.1"/>
    <property type="molecule type" value="Genomic_DNA"/>
</dbReference>
<comment type="caution">
    <text evidence="2">The sequence shown here is derived from an EMBL/GenBank/DDBJ whole genome shotgun (WGS) entry which is preliminary data.</text>
</comment>
<dbReference type="Proteomes" id="UP001500736">
    <property type="component" value="Unassembled WGS sequence"/>
</dbReference>
<name>A0ABN1JYG8_9FLAO</name>
<keyword evidence="1" id="KW-0732">Signal</keyword>
<accession>A0ABN1JYG8</accession>
<proteinExistence type="predicted"/>
<keyword evidence="3" id="KW-1185">Reference proteome</keyword>
<feature type="chain" id="PRO_5046805968" evidence="1">
    <location>
        <begin position="21"/>
        <end position="553"/>
    </location>
</feature>
<protein>
    <submittedName>
        <fullName evidence="2">Uncharacterized protein</fullName>
    </submittedName>
</protein>
<gene>
    <name evidence="2" type="ORF">GCM10009431_28730</name>
</gene>
<evidence type="ECO:0000256" key="1">
    <source>
        <dbReference type="SAM" id="SignalP"/>
    </source>
</evidence>
<sequence>MIKKNMLFLLLAIISFSVNAQGKLGPITITHGKEIEADKEKIVRIAGETNGKIYTLATKGKNFYIKVFDSADMALISVNEIEMDDFINKEPVFEEIAVLNNKVYIIGSVYDKKSKVYNLLSVEISEDGKLTKNKKKLFSTQVTKNREKGAFYFKHAPLGDKLLIMHASLFDKEEIMQYEIKLIDQNMHVVTSHLEQVEFTDRRDLEFTISDFDVTFDEDIFLVINESYRDKKAKKNIEKFEVHAYKKKNAYTKEVINVDFEGKEVINCEMLMTANNTLNLVGFYSSVNKRGRANWKLKGVYSGTIDMSSNTVTNLKFNVFDFDTKVKLIGERRAKKDKDIPPFYVTHSLIEKEDGGLIFLAEYRQSIIGSSSGIGIGGLGVNFTPITFITNEIIVTSLNADGSVEWANVIAKDQKASFTTMSVGVYGFSGNSNFTVGVGVMIPVAVLGKGPEYLGAIPIYTNGELIVVFNDNKKNMGITDIEKIRALGNYNKAIPTAFVFDKDNGDINRVDPEELQKDQLILRPGVFYLKNNKEYIIYSSRKSKDKLGRMIVD</sequence>
<reference evidence="2 3" key="1">
    <citation type="journal article" date="2019" name="Int. J. Syst. Evol. Microbiol.">
        <title>The Global Catalogue of Microorganisms (GCM) 10K type strain sequencing project: providing services to taxonomists for standard genome sequencing and annotation.</title>
        <authorList>
            <consortium name="The Broad Institute Genomics Platform"/>
            <consortium name="The Broad Institute Genome Sequencing Center for Infectious Disease"/>
            <person name="Wu L."/>
            <person name="Ma J."/>
        </authorList>
    </citation>
    <scope>NUCLEOTIDE SEQUENCE [LARGE SCALE GENOMIC DNA]</scope>
    <source>
        <strain evidence="2 3">JCM 15976</strain>
    </source>
</reference>